<reference evidence="2" key="1">
    <citation type="journal article" date="2022" name="bioRxiv">
        <title>Sequencing and chromosome-scale assembly of the giantPleurodeles waltlgenome.</title>
        <authorList>
            <person name="Brown T."/>
            <person name="Elewa A."/>
            <person name="Iarovenko S."/>
            <person name="Subramanian E."/>
            <person name="Araus A.J."/>
            <person name="Petzold A."/>
            <person name="Susuki M."/>
            <person name="Suzuki K.-i.T."/>
            <person name="Hayashi T."/>
            <person name="Toyoda A."/>
            <person name="Oliveira C."/>
            <person name="Osipova E."/>
            <person name="Leigh N.D."/>
            <person name="Simon A."/>
            <person name="Yun M.H."/>
        </authorList>
    </citation>
    <scope>NUCLEOTIDE SEQUENCE</scope>
    <source>
        <strain evidence="2">20211129_DDA</strain>
        <tissue evidence="2">Liver</tissue>
    </source>
</reference>
<sequence length="165" mass="18238">MPGGRTSGKHSGKPSRQLLFSEALQHSRALSPASGVHPTTPPSNMVEQTQGATMDRYLQEISAMGRNLEGMDNSMASLTAETKSMRLDIAGFKSRVTGLEQRVAKVETHITSSLDRDQELIYLCSKLIDLEDRSRRDNVRFFGFPENIEGAFTPTYGRLYPSSLA</sequence>
<dbReference type="AlphaFoldDB" id="A0AAV7N5P0"/>
<protein>
    <submittedName>
        <fullName evidence="2">Uncharacterized protein</fullName>
    </submittedName>
</protein>
<evidence type="ECO:0000313" key="2">
    <source>
        <dbReference type="EMBL" id="KAJ1109999.1"/>
    </source>
</evidence>
<feature type="region of interest" description="Disordered" evidence="1">
    <location>
        <begin position="28"/>
        <end position="47"/>
    </location>
</feature>
<accession>A0AAV7N5P0</accession>
<gene>
    <name evidence="2" type="ORF">NDU88_007354</name>
</gene>
<evidence type="ECO:0000313" key="3">
    <source>
        <dbReference type="Proteomes" id="UP001066276"/>
    </source>
</evidence>
<evidence type="ECO:0000256" key="1">
    <source>
        <dbReference type="SAM" id="MobiDB-lite"/>
    </source>
</evidence>
<comment type="caution">
    <text evidence="2">The sequence shown here is derived from an EMBL/GenBank/DDBJ whole genome shotgun (WGS) entry which is preliminary data.</text>
</comment>
<proteinExistence type="predicted"/>
<dbReference type="Gene3D" id="1.20.5.340">
    <property type="match status" value="1"/>
</dbReference>
<dbReference type="Proteomes" id="UP001066276">
    <property type="component" value="Chromosome 9"/>
</dbReference>
<organism evidence="2 3">
    <name type="scientific">Pleurodeles waltl</name>
    <name type="common">Iberian ribbed newt</name>
    <dbReference type="NCBI Taxonomy" id="8319"/>
    <lineage>
        <taxon>Eukaryota</taxon>
        <taxon>Metazoa</taxon>
        <taxon>Chordata</taxon>
        <taxon>Craniata</taxon>
        <taxon>Vertebrata</taxon>
        <taxon>Euteleostomi</taxon>
        <taxon>Amphibia</taxon>
        <taxon>Batrachia</taxon>
        <taxon>Caudata</taxon>
        <taxon>Salamandroidea</taxon>
        <taxon>Salamandridae</taxon>
        <taxon>Pleurodelinae</taxon>
        <taxon>Pleurodeles</taxon>
    </lineage>
</organism>
<dbReference type="EMBL" id="JANPWB010000013">
    <property type="protein sequence ID" value="KAJ1109999.1"/>
    <property type="molecule type" value="Genomic_DNA"/>
</dbReference>
<name>A0AAV7N5P0_PLEWA</name>
<keyword evidence="3" id="KW-1185">Reference proteome</keyword>